<reference evidence="2 3" key="1">
    <citation type="submission" date="2024-10" db="EMBL/GenBank/DDBJ databases">
        <title>The Natural Products Discovery Center: Release of the First 8490 Sequenced Strains for Exploring Actinobacteria Biosynthetic Diversity.</title>
        <authorList>
            <person name="Kalkreuter E."/>
            <person name="Kautsar S.A."/>
            <person name="Yang D."/>
            <person name="Bader C.D."/>
            <person name="Teijaro C.N."/>
            <person name="Fluegel L."/>
            <person name="Davis C.M."/>
            <person name="Simpson J.R."/>
            <person name="Lauterbach L."/>
            <person name="Steele A.D."/>
            <person name="Gui C."/>
            <person name="Meng S."/>
            <person name="Li G."/>
            <person name="Viehrig K."/>
            <person name="Ye F."/>
            <person name="Su P."/>
            <person name="Kiefer A.F."/>
            <person name="Nichols A."/>
            <person name="Cepeda A.J."/>
            <person name="Yan W."/>
            <person name="Fan B."/>
            <person name="Jiang Y."/>
            <person name="Adhikari A."/>
            <person name="Zheng C.-J."/>
            <person name="Schuster L."/>
            <person name="Cowan T.M."/>
            <person name="Smanski M.J."/>
            <person name="Chevrette M.G."/>
            <person name="De Carvalho L.P.S."/>
            <person name="Shen B."/>
        </authorList>
    </citation>
    <scope>NUCLEOTIDE SEQUENCE [LARGE SCALE GENOMIC DNA]</scope>
    <source>
        <strain evidence="2 3">NPDC087220</strain>
    </source>
</reference>
<evidence type="ECO:0000313" key="2">
    <source>
        <dbReference type="EMBL" id="MFJ2820355.1"/>
    </source>
</evidence>
<comment type="caution">
    <text evidence="2">The sequence shown here is derived from an EMBL/GenBank/DDBJ whole genome shotgun (WGS) entry which is preliminary data.</text>
</comment>
<protein>
    <submittedName>
        <fullName evidence="2">Uncharacterized protein</fullName>
    </submittedName>
</protein>
<evidence type="ECO:0000256" key="1">
    <source>
        <dbReference type="SAM" id="MobiDB-lite"/>
    </source>
</evidence>
<organism evidence="2 3">
    <name type="scientific">Streptomyces toxytricini</name>
    <name type="common">Actinomyces toxytricini</name>
    <dbReference type="NCBI Taxonomy" id="67369"/>
    <lineage>
        <taxon>Bacteria</taxon>
        <taxon>Bacillati</taxon>
        <taxon>Actinomycetota</taxon>
        <taxon>Actinomycetes</taxon>
        <taxon>Kitasatosporales</taxon>
        <taxon>Streptomycetaceae</taxon>
        <taxon>Streptomyces</taxon>
    </lineage>
</organism>
<proteinExistence type="predicted"/>
<accession>A0ABW8EAV6</accession>
<evidence type="ECO:0000313" key="3">
    <source>
        <dbReference type="Proteomes" id="UP001617351"/>
    </source>
</evidence>
<dbReference type="EMBL" id="JBIUYY010000001">
    <property type="protein sequence ID" value="MFJ2820355.1"/>
    <property type="molecule type" value="Genomic_DNA"/>
</dbReference>
<name>A0ABW8EAV6_STRT5</name>
<feature type="region of interest" description="Disordered" evidence="1">
    <location>
        <begin position="25"/>
        <end position="51"/>
    </location>
</feature>
<dbReference type="RefSeq" id="WP_189807995.1">
    <property type="nucleotide sequence ID" value="NZ_BMTY01000003.1"/>
</dbReference>
<dbReference type="Proteomes" id="UP001617351">
    <property type="component" value="Unassembled WGS sequence"/>
</dbReference>
<gene>
    <name evidence="2" type="ORF">ACIO7M_04455</name>
</gene>
<sequence>MTASTMFEIQCLIRCHRLQNRFGLRRPPSTSGFPHRRHSPALYVLPPMPRP</sequence>
<keyword evidence="3" id="KW-1185">Reference proteome</keyword>